<reference evidence="1 2" key="1">
    <citation type="submission" date="2016-07" db="EMBL/GenBank/DDBJ databases">
        <title>Pervasive Adenine N6-methylation of Active Genes in Fungi.</title>
        <authorList>
            <consortium name="DOE Joint Genome Institute"/>
            <person name="Mondo S.J."/>
            <person name="Dannebaum R.O."/>
            <person name="Kuo R.C."/>
            <person name="Labutti K."/>
            <person name="Haridas S."/>
            <person name="Kuo A."/>
            <person name="Salamov A."/>
            <person name="Ahrendt S.R."/>
            <person name="Lipzen A."/>
            <person name="Sullivan W."/>
            <person name="Andreopoulos W.B."/>
            <person name="Clum A."/>
            <person name="Lindquist E."/>
            <person name="Daum C."/>
            <person name="Ramamoorthy G.K."/>
            <person name="Gryganskyi A."/>
            <person name="Culley D."/>
            <person name="Magnuson J.K."/>
            <person name="James T.Y."/>
            <person name="O'Malley M.A."/>
            <person name="Stajich J.E."/>
            <person name="Spatafora J.W."/>
            <person name="Visel A."/>
            <person name="Grigoriev I.V."/>
        </authorList>
    </citation>
    <scope>NUCLEOTIDE SEQUENCE [LARGE SCALE GENOMIC DNA]</scope>
    <source>
        <strain evidence="1 2">ATCC 12442</strain>
    </source>
</reference>
<evidence type="ECO:0000313" key="1">
    <source>
        <dbReference type="EMBL" id="ORX72783.1"/>
    </source>
</evidence>
<protein>
    <recommendedName>
        <fullName evidence="3">F-box domain-containing protein</fullName>
    </recommendedName>
</protein>
<name>A0A1Y1WGX9_9FUNG</name>
<accession>A0A1Y1WGX9</accession>
<evidence type="ECO:0008006" key="3">
    <source>
        <dbReference type="Google" id="ProtNLM"/>
    </source>
</evidence>
<dbReference type="EMBL" id="MCFD01000002">
    <property type="protein sequence ID" value="ORX72783.1"/>
    <property type="molecule type" value="Genomic_DNA"/>
</dbReference>
<evidence type="ECO:0000313" key="2">
    <source>
        <dbReference type="Proteomes" id="UP000193922"/>
    </source>
</evidence>
<dbReference type="OrthoDB" id="5600363at2759"/>
<dbReference type="Proteomes" id="UP000193922">
    <property type="component" value="Unassembled WGS sequence"/>
</dbReference>
<organism evidence="1 2">
    <name type="scientific">Linderina pennispora</name>
    <dbReference type="NCBI Taxonomy" id="61395"/>
    <lineage>
        <taxon>Eukaryota</taxon>
        <taxon>Fungi</taxon>
        <taxon>Fungi incertae sedis</taxon>
        <taxon>Zoopagomycota</taxon>
        <taxon>Kickxellomycotina</taxon>
        <taxon>Kickxellomycetes</taxon>
        <taxon>Kickxellales</taxon>
        <taxon>Kickxellaceae</taxon>
        <taxon>Linderina</taxon>
    </lineage>
</organism>
<dbReference type="RefSeq" id="XP_040746123.1">
    <property type="nucleotide sequence ID" value="XM_040886462.1"/>
</dbReference>
<comment type="caution">
    <text evidence="1">The sequence shown here is derived from an EMBL/GenBank/DDBJ whole genome shotgun (WGS) entry which is preliminary data.</text>
</comment>
<dbReference type="AlphaFoldDB" id="A0A1Y1WGX9"/>
<gene>
    <name evidence="1" type="ORF">DL89DRAFT_264979</name>
</gene>
<proteinExistence type="predicted"/>
<keyword evidence="2" id="KW-1185">Reference proteome</keyword>
<dbReference type="GeneID" id="63803110"/>
<sequence>MTASHGNPHPVFFHNDIIGAVIDYIAQVHRHDLYYCWLPKDFRPLVNAAAVCQSWRRLALPLVFKSMIIEVERVAVEHGSGQVSRPVHREKCLSNVEFLPPGCESLAKDLVLSFGADVISGNAARYLEEIGVSGRSWPEIKLLSIHISAAELEEVDDLDDFDEHGDPRPLYSAEHVMQLASYALKLVPNVTNALIQLDSRPSGGIDLEEGFGQRLQDIKMLTICESVIYHNRTLVVPQLTYLDINCTQLESVRWLAGASAATLKVLLLTGITRDLFYSSFFDVPESTSMVFSDLRVLVVYMASQMDDPHTPPSSPVSVPMFSFPRLKTLLLSTRACRSDTSWEMVPWFADSPLHEVYLMGATRFAQQFDFARYPDLRTFDALLADLTEQDSVELSARLMSSKSGIRELALRTARGGIPISLDIGSTNIHDLYLTTELTAAKLRSIVAQLPRLVFLGCNPPSEKSDDSDAILGAEAVAMQIPAHDFSPIHSRLQEIKLHDLNWQGSMRYGMSRQFVDLAATFACIPSLLKVRIGVDFIDGGVFIRRLLTEMLATDATPHMRELSVIFGKIIETLFDH</sequence>